<feature type="domain" description="Homing endonuclease LAGLIDADG" evidence="1">
    <location>
        <begin position="42"/>
        <end position="94"/>
    </location>
</feature>
<proteinExistence type="predicted"/>
<comment type="caution">
    <text evidence="2">The sequence shown here is derived from an EMBL/GenBank/DDBJ whole genome shotgun (WGS) entry which is preliminary data.</text>
</comment>
<reference evidence="2 3" key="1">
    <citation type="journal article" date="2015" name="Nature">
        <title>rRNA introns, odd ribosomes, and small enigmatic genomes across a large radiation of phyla.</title>
        <authorList>
            <person name="Brown C.T."/>
            <person name="Hug L.A."/>
            <person name="Thomas B.C."/>
            <person name="Sharon I."/>
            <person name="Castelle C.J."/>
            <person name="Singh A."/>
            <person name="Wilkins M.J."/>
            <person name="Williams K.H."/>
            <person name="Banfield J.F."/>
        </authorList>
    </citation>
    <scope>NUCLEOTIDE SEQUENCE [LARGE SCALE GENOMIC DNA]</scope>
</reference>
<name>A0A0G0Y5W3_9BACT</name>
<keyword evidence="2" id="KW-0255">Endonuclease</keyword>
<dbReference type="EMBL" id="LCCN01000010">
    <property type="protein sequence ID" value="KKS32105.1"/>
    <property type="molecule type" value="Genomic_DNA"/>
</dbReference>
<dbReference type="AlphaFoldDB" id="A0A0G0Y5W3"/>
<feature type="domain" description="Homing endonuclease LAGLIDADG" evidence="1">
    <location>
        <begin position="104"/>
        <end position="183"/>
    </location>
</feature>
<keyword evidence="2" id="KW-0378">Hydrolase</keyword>
<gene>
    <name evidence="2" type="ORF">UU93_C0010G0003</name>
</gene>
<keyword evidence="2" id="KW-0540">Nuclease</keyword>
<accession>A0A0G0Y5W3</accession>
<dbReference type="Pfam" id="PF14528">
    <property type="entry name" value="LAGLIDADG_3"/>
    <property type="match status" value="2"/>
</dbReference>
<evidence type="ECO:0000313" key="2">
    <source>
        <dbReference type="EMBL" id="KKS32105.1"/>
    </source>
</evidence>
<evidence type="ECO:0000259" key="1">
    <source>
        <dbReference type="Pfam" id="PF14528"/>
    </source>
</evidence>
<sequence>MGIPREPFDFAQGKPLGHRRDYTRAPLISKSYLMGLIHDATKRKTTIRIAQKNESYLRFISEEMKLLGINSWIYKEGKTRSVWILEFSKKHLENVKIKSKTEKIDYLRGYFDAEGGIAKASSVRFYLYYCQKNYSEMVLIRNWLTEFKINCGKIHNPSRDRDPDFWRFYISASGYSKFAKLIGSSHPDKWPYLRMKI</sequence>
<dbReference type="Proteomes" id="UP000034160">
    <property type="component" value="Unassembled WGS sequence"/>
</dbReference>
<protein>
    <submittedName>
        <fullName evidence="2">LAGLIDADG homing endonuclease</fullName>
    </submittedName>
</protein>
<dbReference type="Gene3D" id="3.10.28.10">
    <property type="entry name" value="Homing endonucleases"/>
    <property type="match status" value="2"/>
</dbReference>
<dbReference type="GO" id="GO:0004519">
    <property type="term" value="F:endonuclease activity"/>
    <property type="evidence" value="ECO:0007669"/>
    <property type="project" value="UniProtKB-KW"/>
</dbReference>
<dbReference type="InterPro" id="IPR004860">
    <property type="entry name" value="LAGLIDADG_dom"/>
</dbReference>
<dbReference type="SUPFAM" id="SSF55608">
    <property type="entry name" value="Homing endonucleases"/>
    <property type="match status" value="2"/>
</dbReference>
<evidence type="ECO:0000313" key="3">
    <source>
        <dbReference type="Proteomes" id="UP000034160"/>
    </source>
</evidence>
<dbReference type="InterPro" id="IPR027434">
    <property type="entry name" value="Homing_endonucl"/>
</dbReference>
<organism evidence="2 3">
    <name type="scientific">Candidatus Amesbacteria bacterium GW2011_GWA2_42_12</name>
    <dbReference type="NCBI Taxonomy" id="1618356"/>
    <lineage>
        <taxon>Bacteria</taxon>
        <taxon>Candidatus Amesiibacteriota</taxon>
    </lineage>
</organism>